<evidence type="ECO:0000313" key="1">
    <source>
        <dbReference type="EMBL" id="KAJ9640299.1"/>
    </source>
</evidence>
<accession>A0ACC2YYA6</accession>
<evidence type="ECO:0000313" key="2">
    <source>
        <dbReference type="Proteomes" id="UP001172680"/>
    </source>
</evidence>
<dbReference type="EMBL" id="JAPDRP010000017">
    <property type="protein sequence ID" value="KAJ9640299.1"/>
    <property type="molecule type" value="Genomic_DNA"/>
</dbReference>
<organism evidence="1 2">
    <name type="scientific">Coniosporium tulheliwenetii</name>
    <dbReference type="NCBI Taxonomy" id="3383036"/>
    <lineage>
        <taxon>Eukaryota</taxon>
        <taxon>Fungi</taxon>
        <taxon>Dikarya</taxon>
        <taxon>Ascomycota</taxon>
        <taxon>Pezizomycotina</taxon>
        <taxon>Dothideomycetes</taxon>
        <taxon>Dothideomycetes incertae sedis</taxon>
        <taxon>Coniosporium</taxon>
    </lineage>
</organism>
<gene>
    <name evidence="1" type="ORF">H2199_005838</name>
</gene>
<reference evidence="1" key="1">
    <citation type="submission" date="2022-10" db="EMBL/GenBank/DDBJ databases">
        <title>Culturing micro-colonial fungi from biological soil crusts in the Mojave desert and describing Neophaeococcomyces mojavensis, and introducing the new genera and species Taxawa tesnikishii.</title>
        <authorList>
            <person name="Kurbessoian T."/>
            <person name="Stajich J.E."/>
        </authorList>
    </citation>
    <scope>NUCLEOTIDE SEQUENCE</scope>
    <source>
        <strain evidence="1">JES_115</strain>
    </source>
</reference>
<protein>
    <submittedName>
        <fullName evidence="1">Uncharacterized protein</fullName>
    </submittedName>
</protein>
<sequence>MLPPRSVCSDPPIDRAPSTSAGPLSQPRDQTFDRDAADTSQTFSQRPSTVPVTQLEDPLIDLIPPRRKLPFRRTSGAQKSSDGGSSSRPSSAAALPPLPTPNFVNDTAAPPKRALSAALINKLQPKLPGIVDDLARDTSVILRASSPLPTTSNKRARPTSRRDPHSPPQTAGSKRPLSALGSSDQNTRPYHSTASRPPPTPSSLRPSTVPSSPPRTLPSSDYATAPSSVSAAPTPNLNPTAIPPASDCVTRVAALISAANAAEEQENLGAYAALPANERMAVLDDWVAELIGDEGFVTLCRDVEGCWRRIGFEV</sequence>
<proteinExistence type="predicted"/>
<name>A0ACC2YYA6_9PEZI</name>
<dbReference type="Proteomes" id="UP001172680">
    <property type="component" value="Unassembled WGS sequence"/>
</dbReference>
<keyword evidence="2" id="KW-1185">Reference proteome</keyword>
<comment type="caution">
    <text evidence="1">The sequence shown here is derived from an EMBL/GenBank/DDBJ whole genome shotgun (WGS) entry which is preliminary data.</text>
</comment>